<gene>
    <name evidence="1" type="ORF">V5E97_16115</name>
</gene>
<name>A0AAU7CQX9_9BACT</name>
<organism evidence="1">
    <name type="scientific">Singulisphaera sp. Ch08</name>
    <dbReference type="NCBI Taxonomy" id="3120278"/>
    <lineage>
        <taxon>Bacteria</taxon>
        <taxon>Pseudomonadati</taxon>
        <taxon>Planctomycetota</taxon>
        <taxon>Planctomycetia</taxon>
        <taxon>Isosphaerales</taxon>
        <taxon>Isosphaeraceae</taxon>
        <taxon>Singulisphaera</taxon>
    </lineage>
</organism>
<evidence type="ECO:0008006" key="2">
    <source>
        <dbReference type="Google" id="ProtNLM"/>
    </source>
</evidence>
<reference evidence="1" key="1">
    <citation type="submission" date="2024-05" db="EMBL/GenBank/DDBJ databases">
        <title>Planctomycetes of the genus Singulisphaera possess chitinolytic capabilities.</title>
        <authorList>
            <person name="Ivanova A."/>
        </authorList>
    </citation>
    <scope>NUCLEOTIDE SEQUENCE</scope>
    <source>
        <strain evidence="1">Ch08T</strain>
    </source>
</reference>
<dbReference type="EMBL" id="CP155447">
    <property type="protein sequence ID" value="XBH07500.1"/>
    <property type="molecule type" value="Genomic_DNA"/>
</dbReference>
<proteinExistence type="predicted"/>
<dbReference type="SUPFAM" id="SSF52540">
    <property type="entry name" value="P-loop containing nucleoside triphosphate hydrolases"/>
    <property type="match status" value="1"/>
</dbReference>
<sequence length="321" mass="36287">MSSENPFRESRLNSSRNFRPEWDVPELNQGITKWLVEEVGRLRGREEPDPGQMIAAMTGPPGYGKTHLFGRIEHLVDQDVFFVFVPAFEEETAPLDHIRWHVVEALFRISAHKYSPLEMALARLCRPAFADYFANLPPTLAARHEPMQRRLEESPEAVLEVVHQVKTMGPFLKLADSLLQVVPHDAGVVRALALGWAPAPWSVTARRWLQGQDLPDAERRALGLSEVGPTALEVLEAIPAYFGYTKPMMICCDQVEGLLIANNPDTINRLTSSLMDLLQAVPVQIVLSCFEDQWEKFFKNAFNALKMRIKRPSFIFTVLAS</sequence>
<dbReference type="RefSeq" id="WP_406700337.1">
    <property type="nucleotide sequence ID" value="NZ_CP155447.1"/>
</dbReference>
<protein>
    <recommendedName>
        <fullName evidence="2">ATP-binding protein</fullName>
    </recommendedName>
</protein>
<evidence type="ECO:0000313" key="1">
    <source>
        <dbReference type="EMBL" id="XBH07500.1"/>
    </source>
</evidence>
<dbReference type="InterPro" id="IPR027417">
    <property type="entry name" value="P-loop_NTPase"/>
</dbReference>
<dbReference type="AlphaFoldDB" id="A0AAU7CQX9"/>
<accession>A0AAU7CQX9</accession>